<comment type="caution">
    <text evidence="1">The sequence shown here is derived from an EMBL/GenBank/DDBJ whole genome shotgun (WGS) entry which is preliminary data.</text>
</comment>
<dbReference type="Proteomes" id="UP000004095">
    <property type="component" value="Unassembled WGS sequence"/>
</dbReference>
<evidence type="ECO:0000313" key="2">
    <source>
        <dbReference type="Proteomes" id="UP000004095"/>
    </source>
</evidence>
<reference evidence="1 2" key="1">
    <citation type="submission" date="2007-01" db="EMBL/GenBank/DDBJ databases">
        <authorList>
            <person name="Haygood M."/>
            <person name="Podell S."/>
            <person name="Anderson C."/>
            <person name="Hopkinson B."/>
            <person name="Roe K."/>
            <person name="Barbeau K."/>
            <person name="Gaasterland T."/>
            <person name="Ferriera S."/>
            <person name="Johnson J."/>
            <person name="Kravitz S."/>
            <person name="Beeson K."/>
            <person name="Sutton G."/>
            <person name="Rogers Y.-H."/>
            <person name="Friedman R."/>
            <person name="Frazier M."/>
            <person name="Venter J.C."/>
        </authorList>
    </citation>
    <scope>NUCLEOTIDE SEQUENCE [LARGE SCALE GENOMIC DNA]</scope>
    <source>
        <strain evidence="1 2">ATCC 23134</strain>
    </source>
</reference>
<dbReference type="AlphaFoldDB" id="A1ZET6"/>
<gene>
    <name evidence="1" type="ORF">M23134_07445</name>
</gene>
<accession>A1ZET6</accession>
<proteinExistence type="predicted"/>
<sequence length="39" mass="4707">MKKRKLKESSVPFFGHFFRIDTFNCMIESELGFDNFFVI</sequence>
<evidence type="ECO:0000313" key="1">
    <source>
        <dbReference type="EMBL" id="EAY31038.1"/>
    </source>
</evidence>
<protein>
    <submittedName>
        <fullName evidence="1">Uncharacterized protein</fullName>
    </submittedName>
</protein>
<keyword evidence="2" id="KW-1185">Reference proteome</keyword>
<organism evidence="1 2">
    <name type="scientific">Microscilla marina ATCC 23134</name>
    <dbReference type="NCBI Taxonomy" id="313606"/>
    <lineage>
        <taxon>Bacteria</taxon>
        <taxon>Pseudomonadati</taxon>
        <taxon>Bacteroidota</taxon>
        <taxon>Cytophagia</taxon>
        <taxon>Cytophagales</taxon>
        <taxon>Microscillaceae</taxon>
        <taxon>Microscilla</taxon>
    </lineage>
</organism>
<dbReference type="EMBL" id="AAWS01000004">
    <property type="protein sequence ID" value="EAY31038.1"/>
    <property type="molecule type" value="Genomic_DNA"/>
</dbReference>
<name>A1ZET6_MICM2</name>